<proteinExistence type="predicted"/>
<evidence type="ECO:0000313" key="3">
    <source>
        <dbReference type="Proteomes" id="UP000775547"/>
    </source>
</evidence>
<dbReference type="OrthoDB" id="3065087at2759"/>
<feature type="compositionally biased region" description="Low complexity" evidence="1">
    <location>
        <begin position="51"/>
        <end position="64"/>
    </location>
</feature>
<reference evidence="2" key="1">
    <citation type="submission" date="2020-07" db="EMBL/GenBank/DDBJ databases">
        <authorList>
            <person name="Nieuwenhuis M."/>
            <person name="Van De Peppel L.J.J."/>
        </authorList>
    </citation>
    <scope>NUCLEOTIDE SEQUENCE</scope>
    <source>
        <strain evidence="2">AP01</strain>
        <tissue evidence="2">Mycelium</tissue>
    </source>
</reference>
<dbReference type="Proteomes" id="UP000775547">
    <property type="component" value="Unassembled WGS sequence"/>
</dbReference>
<reference evidence="2" key="2">
    <citation type="submission" date="2021-10" db="EMBL/GenBank/DDBJ databases">
        <title>Phylogenomics reveals ancestral predisposition of the termite-cultivated fungus Termitomyces towards a domesticated lifestyle.</title>
        <authorList>
            <person name="Auxier B."/>
            <person name="Grum-Grzhimaylo A."/>
            <person name="Cardenas M.E."/>
            <person name="Lodge J.D."/>
            <person name="Laessoe T."/>
            <person name="Pedersen O."/>
            <person name="Smith M.E."/>
            <person name="Kuyper T.W."/>
            <person name="Franco-Molano E.A."/>
            <person name="Baroni T.J."/>
            <person name="Aanen D.K."/>
        </authorList>
    </citation>
    <scope>NUCLEOTIDE SEQUENCE</scope>
    <source>
        <strain evidence="2">AP01</strain>
        <tissue evidence="2">Mycelium</tissue>
    </source>
</reference>
<evidence type="ECO:0000256" key="1">
    <source>
        <dbReference type="SAM" id="MobiDB-lite"/>
    </source>
</evidence>
<dbReference type="AlphaFoldDB" id="A0A9P7K8M0"/>
<feature type="compositionally biased region" description="Basic and acidic residues" evidence="1">
    <location>
        <begin position="23"/>
        <end position="33"/>
    </location>
</feature>
<sequence>MGKLKQLAKRLRSKFSPSPSRESGNRQAERPLDTEDPSSNVVNAGTLSDQATASTVESTTATPSLISGPIDTPSALHTTGGRAPAADTPSGNLSMDSALSRWGNTFAGTFSMDSTLDHHDGVQSVSSSAAPTVVGASSAETRHLAAAAPTRAEIAQSEATDDVTQRQIASSLVSVAGMGTIVPRRRMTAVQDQGPQVDVPAPASESSNLVSPELLLPASPPVDTPHTSAAKETVRTVWKGAKLLLAKAERFLEGTPFQAPIGILNVLFEVGDVIADNRNALQDQVEQTANRLSIVNAALLDAEANDTSVRLQTFAEKLVREAQLLEKMKGKRMWKQVIDHEEDSKKIAESFRRIDEHTKDFHLDVAISIERNTSDLQEALFVSTTSPELASLPSFTL</sequence>
<feature type="compositionally biased region" description="Basic residues" evidence="1">
    <location>
        <begin position="1"/>
        <end position="13"/>
    </location>
</feature>
<feature type="compositionally biased region" description="Polar residues" evidence="1">
    <location>
        <begin position="37"/>
        <end position="50"/>
    </location>
</feature>
<organism evidence="2 3">
    <name type="scientific">Asterophora parasitica</name>
    <dbReference type="NCBI Taxonomy" id="117018"/>
    <lineage>
        <taxon>Eukaryota</taxon>
        <taxon>Fungi</taxon>
        <taxon>Dikarya</taxon>
        <taxon>Basidiomycota</taxon>
        <taxon>Agaricomycotina</taxon>
        <taxon>Agaricomycetes</taxon>
        <taxon>Agaricomycetidae</taxon>
        <taxon>Agaricales</taxon>
        <taxon>Tricholomatineae</taxon>
        <taxon>Lyophyllaceae</taxon>
        <taxon>Asterophora</taxon>
    </lineage>
</organism>
<comment type="caution">
    <text evidence="2">The sequence shown here is derived from an EMBL/GenBank/DDBJ whole genome shotgun (WGS) entry which is preliminary data.</text>
</comment>
<gene>
    <name evidence="2" type="ORF">DXG03_002564</name>
</gene>
<evidence type="ECO:0000313" key="2">
    <source>
        <dbReference type="EMBL" id="KAG5642551.1"/>
    </source>
</evidence>
<dbReference type="EMBL" id="JABCKV010000176">
    <property type="protein sequence ID" value="KAG5642551.1"/>
    <property type="molecule type" value="Genomic_DNA"/>
</dbReference>
<name>A0A9P7K8M0_9AGAR</name>
<accession>A0A9P7K8M0</accession>
<feature type="region of interest" description="Disordered" evidence="1">
    <location>
        <begin position="1"/>
        <end position="92"/>
    </location>
</feature>
<dbReference type="InterPro" id="IPR059179">
    <property type="entry name" value="MLKL-like_MCAfunc"/>
</dbReference>
<protein>
    <submittedName>
        <fullName evidence="2">Uncharacterized protein</fullName>
    </submittedName>
</protein>
<keyword evidence="3" id="KW-1185">Reference proteome</keyword>
<dbReference type="CDD" id="cd21037">
    <property type="entry name" value="MLKL_NTD"/>
    <property type="match status" value="1"/>
</dbReference>